<accession>A0AAV1JUY5</accession>
<dbReference type="PRINTS" id="PR00722">
    <property type="entry name" value="CHYMOTRYPSIN"/>
</dbReference>
<evidence type="ECO:0000259" key="6">
    <source>
        <dbReference type="PROSITE" id="PS50240"/>
    </source>
</evidence>
<evidence type="ECO:0000256" key="5">
    <source>
        <dbReference type="SAM" id="SignalP"/>
    </source>
</evidence>
<dbReference type="InterPro" id="IPR043504">
    <property type="entry name" value="Peptidase_S1_PA_chymotrypsin"/>
</dbReference>
<sequence length="345" mass="39102">MLFKVWIVFVVVSLILKCDGIAESAQCSDCTDFKQCPGIQDFISKKASDSMKRFRDAICYFDRQNPRSYGVKVCCSMLQEVENRPTPQQIDLLPDRCGEINQDRIIGTEKVLPFDFTWLAVFNTTRTPKSHCTGSIINSKYILTAADCVKDVEVRTVRVGEYDLNTDLDCIGYGPEIDCSHHTDMDVEAIIVHEGFQWNSREHNIALIRLKSPINFKDDLDTLCLPKATKIQELSITNKRGLMVGWGNHESVLLKSYISVTNDTYCDNHYPRSAALRKHTLCALNMSKNSSCMDAGSPLIIPTKYGDYPRYVQYGILHSSICISPFRLYTDVASYMGWIAQNLLE</sequence>
<dbReference type="EMBL" id="CAVLEF010000203">
    <property type="protein sequence ID" value="CAK1553112.1"/>
    <property type="molecule type" value="Genomic_DNA"/>
</dbReference>
<feature type="domain" description="Peptidase S1" evidence="6">
    <location>
        <begin position="105"/>
        <end position="344"/>
    </location>
</feature>
<evidence type="ECO:0000256" key="4">
    <source>
        <dbReference type="ARBA" id="ARBA00024195"/>
    </source>
</evidence>
<name>A0AAV1JUY5_9NEOP</name>
<organism evidence="7 8">
    <name type="scientific">Leptosia nina</name>
    <dbReference type="NCBI Taxonomy" id="320188"/>
    <lineage>
        <taxon>Eukaryota</taxon>
        <taxon>Metazoa</taxon>
        <taxon>Ecdysozoa</taxon>
        <taxon>Arthropoda</taxon>
        <taxon>Hexapoda</taxon>
        <taxon>Insecta</taxon>
        <taxon>Pterygota</taxon>
        <taxon>Neoptera</taxon>
        <taxon>Endopterygota</taxon>
        <taxon>Lepidoptera</taxon>
        <taxon>Glossata</taxon>
        <taxon>Ditrysia</taxon>
        <taxon>Papilionoidea</taxon>
        <taxon>Pieridae</taxon>
        <taxon>Pierinae</taxon>
        <taxon>Leptosia</taxon>
    </lineage>
</organism>
<dbReference type="PROSITE" id="PS50240">
    <property type="entry name" value="TRYPSIN_DOM"/>
    <property type="match status" value="1"/>
</dbReference>
<protein>
    <recommendedName>
        <fullName evidence="6">Peptidase S1 domain-containing protein</fullName>
    </recommendedName>
</protein>
<dbReference type="InterPro" id="IPR001314">
    <property type="entry name" value="Peptidase_S1A"/>
</dbReference>
<evidence type="ECO:0000313" key="8">
    <source>
        <dbReference type="Proteomes" id="UP001497472"/>
    </source>
</evidence>
<keyword evidence="3" id="KW-0325">Glycoprotein</keyword>
<proteinExistence type="inferred from homology"/>
<evidence type="ECO:0000313" key="7">
    <source>
        <dbReference type="EMBL" id="CAK1553112.1"/>
    </source>
</evidence>
<evidence type="ECO:0000256" key="3">
    <source>
        <dbReference type="ARBA" id="ARBA00023180"/>
    </source>
</evidence>
<dbReference type="AlphaFoldDB" id="A0AAV1JUY5"/>
<reference evidence="7 8" key="1">
    <citation type="submission" date="2023-11" db="EMBL/GenBank/DDBJ databases">
        <authorList>
            <person name="Okamura Y."/>
        </authorList>
    </citation>
    <scope>NUCLEOTIDE SEQUENCE [LARGE SCALE GENOMIC DNA]</scope>
</reference>
<dbReference type="Pfam" id="PF00089">
    <property type="entry name" value="Trypsin"/>
    <property type="match status" value="1"/>
</dbReference>
<dbReference type="CDD" id="cd00190">
    <property type="entry name" value="Tryp_SPc"/>
    <property type="match status" value="1"/>
</dbReference>
<keyword evidence="2" id="KW-1015">Disulfide bond</keyword>
<dbReference type="InterPro" id="IPR051333">
    <property type="entry name" value="CLIP_Serine_Protease"/>
</dbReference>
<dbReference type="GO" id="GO:0004252">
    <property type="term" value="F:serine-type endopeptidase activity"/>
    <property type="evidence" value="ECO:0007669"/>
    <property type="project" value="InterPro"/>
</dbReference>
<evidence type="ECO:0000256" key="2">
    <source>
        <dbReference type="ARBA" id="ARBA00023157"/>
    </source>
</evidence>
<comment type="similarity">
    <text evidence="4">Belongs to the peptidase S1 family. CLIP subfamily.</text>
</comment>
<dbReference type="Proteomes" id="UP001497472">
    <property type="component" value="Unassembled WGS sequence"/>
</dbReference>
<feature type="chain" id="PRO_5043348274" description="Peptidase S1 domain-containing protein" evidence="5">
    <location>
        <begin position="21"/>
        <end position="345"/>
    </location>
</feature>
<dbReference type="FunFam" id="2.40.10.10:FF:000028">
    <property type="entry name" value="Serine protease easter"/>
    <property type="match status" value="1"/>
</dbReference>
<feature type="signal peptide" evidence="5">
    <location>
        <begin position="1"/>
        <end position="20"/>
    </location>
</feature>
<keyword evidence="8" id="KW-1185">Reference proteome</keyword>
<dbReference type="SMART" id="SM00020">
    <property type="entry name" value="Tryp_SPc"/>
    <property type="match status" value="1"/>
</dbReference>
<keyword evidence="1 5" id="KW-0732">Signal</keyword>
<dbReference type="PANTHER" id="PTHR24260:SF145">
    <property type="entry name" value="FI17609P1-RELATED"/>
    <property type="match status" value="1"/>
</dbReference>
<dbReference type="GO" id="GO:0006508">
    <property type="term" value="P:proteolysis"/>
    <property type="evidence" value="ECO:0007669"/>
    <property type="project" value="InterPro"/>
</dbReference>
<dbReference type="PANTHER" id="PTHR24260">
    <property type="match status" value="1"/>
</dbReference>
<gene>
    <name evidence="7" type="ORF">LNINA_LOCUS12129</name>
</gene>
<dbReference type="InterPro" id="IPR001254">
    <property type="entry name" value="Trypsin_dom"/>
</dbReference>
<dbReference type="InterPro" id="IPR009003">
    <property type="entry name" value="Peptidase_S1_PA"/>
</dbReference>
<comment type="caution">
    <text evidence="7">The sequence shown here is derived from an EMBL/GenBank/DDBJ whole genome shotgun (WGS) entry which is preliminary data.</text>
</comment>
<evidence type="ECO:0000256" key="1">
    <source>
        <dbReference type="ARBA" id="ARBA00022729"/>
    </source>
</evidence>
<dbReference type="Gene3D" id="2.40.10.10">
    <property type="entry name" value="Trypsin-like serine proteases"/>
    <property type="match status" value="2"/>
</dbReference>
<dbReference type="SUPFAM" id="SSF50494">
    <property type="entry name" value="Trypsin-like serine proteases"/>
    <property type="match status" value="1"/>
</dbReference>